<evidence type="ECO:0000256" key="4">
    <source>
        <dbReference type="ARBA" id="ARBA00022679"/>
    </source>
</evidence>
<feature type="region of interest" description="Disordered" evidence="7">
    <location>
        <begin position="1023"/>
        <end position="1047"/>
    </location>
</feature>
<keyword evidence="5" id="KW-0663">Pyridoxal phosphate</keyword>
<evidence type="ECO:0000256" key="5">
    <source>
        <dbReference type="ARBA" id="ARBA00022898"/>
    </source>
</evidence>
<accession>A0ABT1Q9U7</accession>
<gene>
    <name evidence="10" type="ORF">NOF53_04830</name>
</gene>
<evidence type="ECO:0000256" key="6">
    <source>
        <dbReference type="ARBA" id="ARBA00023268"/>
    </source>
</evidence>
<evidence type="ECO:0000259" key="8">
    <source>
        <dbReference type="PROSITE" id="PS50075"/>
    </source>
</evidence>
<dbReference type="InterPro" id="IPR015421">
    <property type="entry name" value="PyrdxlP-dep_Trfase_major"/>
</dbReference>
<dbReference type="InterPro" id="IPR014043">
    <property type="entry name" value="Acyl_transferase_dom"/>
</dbReference>
<dbReference type="InterPro" id="IPR004839">
    <property type="entry name" value="Aminotransferase_I/II_large"/>
</dbReference>
<dbReference type="Gene3D" id="3.40.47.10">
    <property type="match status" value="1"/>
</dbReference>
<protein>
    <submittedName>
        <fullName evidence="10">Aminotransferase class I/II-fold pyridoxal phosphate-dependent enzyme</fullName>
    </submittedName>
</protein>
<keyword evidence="4" id="KW-0808">Transferase</keyword>
<dbReference type="InterPro" id="IPR050091">
    <property type="entry name" value="PKS_NRPS_Biosynth_Enz"/>
</dbReference>
<dbReference type="Gene3D" id="3.90.1150.10">
    <property type="entry name" value="Aspartate Aminotransferase, domain 1"/>
    <property type="match status" value="1"/>
</dbReference>
<dbReference type="InterPro" id="IPR016036">
    <property type="entry name" value="Malonyl_transacylase_ACP-bd"/>
</dbReference>
<dbReference type="InterPro" id="IPR016035">
    <property type="entry name" value="Acyl_Trfase/lysoPLipase"/>
</dbReference>
<dbReference type="CDD" id="cd00833">
    <property type="entry name" value="PKS"/>
    <property type="match status" value="1"/>
</dbReference>
<dbReference type="GO" id="GO:0008483">
    <property type="term" value="F:transaminase activity"/>
    <property type="evidence" value="ECO:0007669"/>
    <property type="project" value="UniProtKB-KW"/>
</dbReference>
<dbReference type="SMART" id="SM00825">
    <property type="entry name" value="PKS_KS"/>
    <property type="match status" value="1"/>
</dbReference>
<evidence type="ECO:0000256" key="3">
    <source>
        <dbReference type="ARBA" id="ARBA00022553"/>
    </source>
</evidence>
<evidence type="ECO:0000256" key="7">
    <source>
        <dbReference type="SAM" id="MobiDB-lite"/>
    </source>
</evidence>
<dbReference type="PROSITE" id="PS00606">
    <property type="entry name" value="KS3_1"/>
    <property type="match status" value="1"/>
</dbReference>
<dbReference type="InterPro" id="IPR001917">
    <property type="entry name" value="Aminotrans_II_pyridoxalP_BS"/>
</dbReference>
<dbReference type="Pfam" id="PF02801">
    <property type="entry name" value="Ketoacyl-synt_C"/>
    <property type="match status" value="1"/>
</dbReference>
<dbReference type="InterPro" id="IPR009081">
    <property type="entry name" value="PP-bd_ACP"/>
</dbReference>
<comment type="caution">
    <text evidence="10">The sequence shown here is derived from an EMBL/GenBank/DDBJ whole genome shotgun (WGS) entry which is preliminary data.</text>
</comment>
<dbReference type="PANTHER" id="PTHR43775">
    <property type="entry name" value="FATTY ACID SYNTHASE"/>
    <property type="match status" value="1"/>
</dbReference>
<keyword evidence="11" id="KW-1185">Reference proteome</keyword>
<dbReference type="SUPFAM" id="SSF52151">
    <property type="entry name" value="FabD/lysophospholipase-like"/>
    <property type="match status" value="1"/>
</dbReference>
<dbReference type="Gene3D" id="3.30.70.3290">
    <property type="match status" value="1"/>
</dbReference>
<dbReference type="SMART" id="SM00827">
    <property type="entry name" value="PKS_AT"/>
    <property type="match status" value="1"/>
</dbReference>
<feature type="domain" description="Ketosynthase family 3 (KS3)" evidence="9">
    <location>
        <begin position="1"/>
        <end position="419"/>
    </location>
</feature>
<dbReference type="SUPFAM" id="SSF53901">
    <property type="entry name" value="Thiolase-like"/>
    <property type="match status" value="1"/>
</dbReference>
<keyword evidence="6" id="KW-0511">Multifunctional enzyme</keyword>
<dbReference type="EMBL" id="JANFQF010000003">
    <property type="protein sequence ID" value="MCQ4118500.1"/>
    <property type="molecule type" value="Genomic_DNA"/>
</dbReference>
<dbReference type="InterPro" id="IPR001227">
    <property type="entry name" value="Ac_transferase_dom_sf"/>
</dbReference>
<evidence type="ECO:0000313" key="11">
    <source>
        <dbReference type="Proteomes" id="UP001524501"/>
    </source>
</evidence>
<keyword evidence="2" id="KW-0596">Phosphopantetheine</keyword>
<dbReference type="Pfam" id="PF16197">
    <property type="entry name" value="KAsynt_C_assoc"/>
    <property type="match status" value="1"/>
</dbReference>
<dbReference type="SUPFAM" id="SSF53383">
    <property type="entry name" value="PLP-dependent transferases"/>
    <property type="match status" value="1"/>
</dbReference>
<dbReference type="PROSITE" id="PS52004">
    <property type="entry name" value="KS3_2"/>
    <property type="match status" value="1"/>
</dbReference>
<organism evidence="10 11">
    <name type="scientific">Rhodococcus tibetensis</name>
    <dbReference type="NCBI Taxonomy" id="2965064"/>
    <lineage>
        <taxon>Bacteria</taxon>
        <taxon>Bacillati</taxon>
        <taxon>Actinomycetota</taxon>
        <taxon>Actinomycetes</taxon>
        <taxon>Mycobacteriales</taxon>
        <taxon>Nocardiaceae</taxon>
        <taxon>Rhodococcus</taxon>
    </lineage>
</organism>
<dbReference type="PROSITE" id="PS00599">
    <property type="entry name" value="AA_TRANSFER_CLASS_2"/>
    <property type="match status" value="1"/>
</dbReference>
<feature type="region of interest" description="Disordered" evidence="7">
    <location>
        <begin position="873"/>
        <end position="892"/>
    </location>
</feature>
<dbReference type="PANTHER" id="PTHR43775:SF37">
    <property type="entry name" value="SI:DKEY-61P9.11"/>
    <property type="match status" value="1"/>
</dbReference>
<dbReference type="InterPro" id="IPR036736">
    <property type="entry name" value="ACP-like_sf"/>
</dbReference>
<reference evidence="10 11" key="1">
    <citation type="submission" date="2022-07" db="EMBL/GenBank/DDBJ databases">
        <title>Degradation activity of malathion, p-nitrophenol and potential low-temperature adaptation strategy of Rhodococcus sp. FXJ9.536.</title>
        <authorList>
            <person name="Huang J."/>
            <person name="Huang Y."/>
        </authorList>
    </citation>
    <scope>NUCLEOTIDE SEQUENCE [LARGE SCALE GENOMIC DNA]</scope>
    <source>
        <strain evidence="10 11">FXJ9.536</strain>
    </source>
</reference>
<dbReference type="InterPro" id="IPR016039">
    <property type="entry name" value="Thiolase-like"/>
</dbReference>
<keyword evidence="10" id="KW-0032">Aminotransferase</keyword>
<dbReference type="Gene3D" id="1.10.1200.10">
    <property type="entry name" value="ACP-like"/>
    <property type="match status" value="1"/>
</dbReference>
<dbReference type="InterPro" id="IPR015424">
    <property type="entry name" value="PyrdxlP-dep_Trfase"/>
</dbReference>
<dbReference type="Gene3D" id="3.40.366.10">
    <property type="entry name" value="Malonyl-Coenzyme A Acyl Carrier Protein, domain 2"/>
    <property type="match status" value="1"/>
</dbReference>
<evidence type="ECO:0000256" key="1">
    <source>
        <dbReference type="ARBA" id="ARBA00001933"/>
    </source>
</evidence>
<dbReference type="CDD" id="cd06454">
    <property type="entry name" value="KBL_like"/>
    <property type="match status" value="1"/>
</dbReference>
<proteinExistence type="predicted"/>
<dbReference type="InterPro" id="IPR014030">
    <property type="entry name" value="Ketoacyl_synth_N"/>
</dbReference>
<feature type="domain" description="Carrier" evidence="8">
    <location>
        <begin position="943"/>
        <end position="1022"/>
    </location>
</feature>
<dbReference type="InterPro" id="IPR020841">
    <property type="entry name" value="PKS_Beta-ketoAc_synthase_dom"/>
</dbReference>
<dbReference type="SUPFAM" id="SSF47336">
    <property type="entry name" value="ACP-like"/>
    <property type="match status" value="1"/>
</dbReference>
<name>A0ABT1Q9U7_9NOCA</name>
<dbReference type="InterPro" id="IPR032821">
    <property type="entry name" value="PKS_assoc"/>
</dbReference>
<dbReference type="RefSeq" id="WP_255966006.1">
    <property type="nucleotide sequence ID" value="NZ_JANFQF010000003.1"/>
</dbReference>
<dbReference type="InterPro" id="IPR014031">
    <property type="entry name" value="Ketoacyl_synth_C"/>
</dbReference>
<dbReference type="SUPFAM" id="SSF55048">
    <property type="entry name" value="Probable ACP-binding domain of malonyl-CoA ACP transacylase"/>
    <property type="match status" value="1"/>
</dbReference>
<evidence type="ECO:0000256" key="2">
    <source>
        <dbReference type="ARBA" id="ARBA00022450"/>
    </source>
</evidence>
<dbReference type="Pfam" id="PF00698">
    <property type="entry name" value="Acyl_transf_1"/>
    <property type="match status" value="1"/>
</dbReference>
<evidence type="ECO:0000313" key="10">
    <source>
        <dbReference type="EMBL" id="MCQ4118500.1"/>
    </source>
</evidence>
<dbReference type="Pfam" id="PF00155">
    <property type="entry name" value="Aminotran_1_2"/>
    <property type="match status" value="1"/>
</dbReference>
<evidence type="ECO:0000259" key="9">
    <source>
        <dbReference type="PROSITE" id="PS52004"/>
    </source>
</evidence>
<dbReference type="PROSITE" id="PS50075">
    <property type="entry name" value="CARRIER"/>
    <property type="match status" value="1"/>
</dbReference>
<dbReference type="InterPro" id="IPR018201">
    <property type="entry name" value="Ketoacyl_synth_AS"/>
</dbReference>
<dbReference type="Proteomes" id="UP001524501">
    <property type="component" value="Unassembled WGS sequence"/>
</dbReference>
<keyword evidence="3" id="KW-0597">Phosphoprotein</keyword>
<dbReference type="InterPro" id="IPR015422">
    <property type="entry name" value="PyrdxlP-dep_Trfase_small"/>
</dbReference>
<comment type="cofactor">
    <cofactor evidence="1">
        <name>pyridoxal 5'-phosphate</name>
        <dbReference type="ChEBI" id="CHEBI:597326"/>
    </cofactor>
</comment>
<sequence length="1454" mass="153774">MTDIAIVGLDCRFPQAPDADTLWRLLMAGGDGIVDVPEGRWRANDFYDEAGGPGSINNRSGGFLSDADAFDHQFFGIAPREAEAMDPQQRLLLQTAWRALEDATLDPRRQAGSNTGVYIGVMANEWNLQMSDVSRITPQLGSGNGYFMTANRISYQLGLEGPSIAVDTACSSSLVAVHLACAALRAGECDQALAGGVNIALTPTLNVFYTQAGLSAPDGRCKPFSGKANGIGRGEGAAVLVLRRLEDARAQGLPIYAVIKASAVNNDGRSNGITAPNRWAQQQVIGETYRRAGVTPDRVAFVEAHGTGTVLGDMIEIKALGHIHAVPRPQPCSIGSLKGNLGHTEGAAGVAGVIKAALALHHRVVPPTRFAADENPRLRLSDNGLRLTREPLSLPDGDVYGAVSSFGLGGTNAHMLLAAAPPDDAIPVGGGGVLTLASNNSEGLRRNAAVLADDLAARPDVELAQVCWTSNQVKSSGRHHLALPVQDRDEAVAALRNVATDPSRLEYSSGIARAVSTGWLFTGQGAQYPGMSRQLHEQSAAYRLALAEVDEQMTPYLGRSVRELLLDAGDEIHRTEFAQPALFAVEYALARVLTEIGVEPAWLVGHSVGEYAAAALAGVFDLDDACRLVTARGRLMQQVPEGGAMLAVRAARDDVADLLAGEPAAALAAVNGPRDLVLSGPAGAIETIRTKLAAAGFTVRPLAVSHAFHSPLMQPMSDTFAEVAAGCTYRPPNIPIFSTLHGRLLEVGEPMDATYWTDHIGATVQFADATAGAVASDPTHLIEVGPARILVPLLTRAHPDLAARYLVPCPGPAATGHELDATVAALYRDGLDPNWDALYEPGARVRRRLPGYSFASTARFWTSVPTAVGATEATEAGDAQPPTMPHIDTSEAEDSTMEQLIALFREQAAVLAAVAHTGADTSVADTSGPASTTRPADAGIPGRVAEEITAGVRAEAARVSGFPVASLRTTHTIVDDLGFDSIMLADLFGGLKRTFPELVVDSEWFSPSTTLGDLIDHVSTQLRPGTPPAATRALEPAPTSGEPTAASRTVRPEYRIADFPEVKALSERLKMGEGLGVTNPYFLINDGVTRDTSIIGGDEVLNFSSYNYIGMSGHPVVVAAVQDAVARYGSSCSASRLLSGEKPVHRELETELSALLGTEDAIVLVSGHATNVTVIGHLVGEGDLVIHDSLAHDSILQGCTLSGATRRPFPHNDHVALDALLTTIRSQYRRVLILIEGVYSQDGDIPDLPAMIAVKKKHQALMMIDEAHSIGVLGATGGGIGEYFDVDRTDVELWSGTMSKALAGCGGYVAGSSALIEFLKYTTPGFVYSVGMTPMNAAASLAAIRQLRAEPEVLQILRHNSQLFLSLATEAGIDTGDTRDTPVIPCIVGDSLKTLMLSNRLLERGINVNPILYPAVPEDLARLRFFVTSCHSEDQIRYTVKTLVEELAALRGGD</sequence>
<dbReference type="Gene3D" id="3.40.640.10">
    <property type="entry name" value="Type I PLP-dependent aspartate aminotransferase-like (Major domain)"/>
    <property type="match status" value="1"/>
</dbReference>
<dbReference type="Pfam" id="PF00109">
    <property type="entry name" value="ketoacyl-synt"/>
    <property type="match status" value="1"/>
</dbReference>
<dbReference type="Pfam" id="PF00550">
    <property type="entry name" value="PP-binding"/>
    <property type="match status" value="1"/>
</dbReference>